<feature type="region of interest" description="Disordered" evidence="13">
    <location>
        <begin position="205"/>
        <end position="277"/>
    </location>
</feature>
<evidence type="ECO:0000256" key="2">
    <source>
        <dbReference type="ARBA" id="ARBA00022473"/>
    </source>
</evidence>
<keyword evidence="12" id="KW-0175">Coiled coil</keyword>
<comment type="subunit">
    <text evidence="9">Transcription repression requires formation of a complex with a corepressor protein of the Groucho/TLE family. Interacts with HES1.</text>
</comment>
<dbReference type="FunFam" id="4.10.280.10:FF:000081">
    <property type="entry name" value="transcription cofactor HES-6 isoform X1"/>
    <property type="match status" value="1"/>
</dbReference>
<evidence type="ECO:0000259" key="14">
    <source>
        <dbReference type="PROSITE" id="PS50888"/>
    </source>
</evidence>
<evidence type="ECO:0000313" key="17">
    <source>
        <dbReference type="Proteomes" id="UP000694393"/>
    </source>
</evidence>
<keyword evidence="5" id="KW-0805">Transcription regulation</keyword>
<dbReference type="GO" id="GO:0005634">
    <property type="term" value="C:nucleus"/>
    <property type="evidence" value="ECO:0007669"/>
    <property type="project" value="UniProtKB-SubCell"/>
</dbReference>
<keyword evidence="3" id="KW-0678">Repressor</keyword>
<keyword evidence="7" id="KW-0539">Nucleus</keyword>
<dbReference type="PANTHER" id="PTHR10985">
    <property type="entry name" value="BASIC HELIX-LOOP-HELIX TRANSCRIPTION FACTOR, HES-RELATED"/>
    <property type="match status" value="1"/>
</dbReference>
<dbReference type="SUPFAM" id="SSF47459">
    <property type="entry name" value="HLH, helix-loop-helix DNA-binding domain"/>
    <property type="match status" value="1"/>
</dbReference>
<dbReference type="AlphaFoldDB" id="A0A8C8RHV7"/>
<evidence type="ECO:0000256" key="13">
    <source>
        <dbReference type="SAM" id="MobiDB-lite"/>
    </source>
</evidence>
<comment type="subcellular location">
    <subcellularLocation>
        <location evidence="1">Nucleus</location>
    </subcellularLocation>
</comment>
<evidence type="ECO:0000313" key="16">
    <source>
        <dbReference type="Ensembl" id="ENSPCEP00000005919.1"/>
    </source>
</evidence>
<evidence type="ECO:0000256" key="3">
    <source>
        <dbReference type="ARBA" id="ARBA00022491"/>
    </source>
</evidence>
<feature type="coiled-coil region" evidence="12">
    <location>
        <begin position="86"/>
        <end position="113"/>
    </location>
</feature>
<dbReference type="InterPro" id="IPR050370">
    <property type="entry name" value="HES_HEY"/>
</dbReference>
<feature type="compositionally biased region" description="Basic residues" evidence="13">
    <location>
        <begin position="27"/>
        <end position="37"/>
    </location>
</feature>
<evidence type="ECO:0000256" key="7">
    <source>
        <dbReference type="ARBA" id="ARBA00023242"/>
    </source>
</evidence>
<evidence type="ECO:0000259" key="15">
    <source>
        <dbReference type="PROSITE" id="PS51054"/>
    </source>
</evidence>
<comment type="function">
    <text evidence="8">Does not bind DNA itself but suppresses both HES1-mediated N box-dependent transcriptional repression and binding of HES1 to E box sequences. Also suppresses HES1-mediated inhibition of the heterodimer formed by ASCL1/MASH1 and TCF3/E47, allowing ASCL1 and TCF3 to up-regulate transcription in its presence. Promotes cell differentiation.</text>
</comment>
<proteinExistence type="predicted"/>
<feature type="domain" description="BHLH" evidence="14">
    <location>
        <begin position="73"/>
        <end position="123"/>
    </location>
</feature>
<dbReference type="InterPro" id="IPR036638">
    <property type="entry name" value="HLH_DNA-bd_sf"/>
</dbReference>
<dbReference type="GO" id="GO:0030154">
    <property type="term" value="P:cell differentiation"/>
    <property type="evidence" value="ECO:0007669"/>
    <property type="project" value="UniProtKB-KW"/>
</dbReference>
<evidence type="ECO:0000256" key="4">
    <source>
        <dbReference type="ARBA" id="ARBA00022782"/>
    </source>
</evidence>
<protein>
    <recommendedName>
        <fullName evidence="10">Transcription cofactor HES-6</fullName>
    </recommendedName>
    <alternativeName>
        <fullName evidence="11">Hairy and enhancer of split 6</fullName>
    </alternativeName>
</protein>
<feature type="domain" description="Orange" evidence="15">
    <location>
        <begin position="142"/>
        <end position="175"/>
    </location>
</feature>
<reference evidence="16" key="2">
    <citation type="submission" date="2025-09" db="UniProtKB">
        <authorList>
            <consortium name="Ensembl"/>
        </authorList>
    </citation>
    <scope>IDENTIFICATION</scope>
</reference>
<feature type="compositionally biased region" description="Acidic residues" evidence="13">
    <location>
        <begin position="237"/>
        <end position="246"/>
    </location>
</feature>
<organism evidence="16 17">
    <name type="scientific">Pelusios castaneus</name>
    <name type="common">West African mud turtle</name>
    <dbReference type="NCBI Taxonomy" id="367368"/>
    <lineage>
        <taxon>Eukaryota</taxon>
        <taxon>Metazoa</taxon>
        <taxon>Chordata</taxon>
        <taxon>Craniata</taxon>
        <taxon>Vertebrata</taxon>
        <taxon>Euteleostomi</taxon>
        <taxon>Archelosauria</taxon>
        <taxon>Testudinata</taxon>
        <taxon>Testudines</taxon>
        <taxon>Pleurodira</taxon>
        <taxon>Pelomedusidae</taxon>
        <taxon>Pelusios</taxon>
    </lineage>
</organism>
<name>A0A8C8RHV7_9SAUR</name>
<dbReference type="Ensembl" id="ENSPCET00000006140.1">
    <property type="protein sequence ID" value="ENSPCEP00000005919.1"/>
    <property type="gene ID" value="ENSPCEG00000004819.1"/>
</dbReference>
<sequence length="277" mass="30064">MAPSCRSSKSRPGREEVEEGCGARGERKVRRARRGPGRTRAGEAGLPVPSPLRRRGAACPGRGARCHEPFPVFPQARKPLVEKKRRARINESLQELRLILADSEAKMENAEVLELTVKRVQGVLQSRSLEDDKLNREASERFAAGYIQCMHEVHTFVSSCPGIDATVAAELLNHLLESMPLNEGGFQDLIADVLLEPSISPWPGSEGFSQSTGVAPGALSLPSPTSALLSPSSSEEICSDLEETEAEQSPTSPAGLDSSRTHNVPSSSFSKSMWRPW</sequence>
<feature type="compositionally biased region" description="Low complexity" evidence="13">
    <location>
        <begin position="215"/>
        <end position="234"/>
    </location>
</feature>
<evidence type="ECO:0000256" key="1">
    <source>
        <dbReference type="ARBA" id="ARBA00004123"/>
    </source>
</evidence>
<dbReference type="GO" id="GO:1990837">
    <property type="term" value="F:sequence-specific double-stranded DNA binding"/>
    <property type="evidence" value="ECO:0007669"/>
    <property type="project" value="UniProtKB-ARBA"/>
</dbReference>
<dbReference type="Gene3D" id="4.10.280.10">
    <property type="entry name" value="Helix-loop-helix DNA-binding domain"/>
    <property type="match status" value="1"/>
</dbReference>
<evidence type="ECO:0000256" key="6">
    <source>
        <dbReference type="ARBA" id="ARBA00023163"/>
    </source>
</evidence>
<dbReference type="SUPFAM" id="SSF158457">
    <property type="entry name" value="Orange domain-like"/>
    <property type="match status" value="1"/>
</dbReference>
<dbReference type="GO" id="GO:0046983">
    <property type="term" value="F:protein dimerization activity"/>
    <property type="evidence" value="ECO:0007669"/>
    <property type="project" value="InterPro"/>
</dbReference>
<dbReference type="PROSITE" id="PS50888">
    <property type="entry name" value="BHLH"/>
    <property type="match status" value="1"/>
</dbReference>
<dbReference type="PROSITE" id="PS51054">
    <property type="entry name" value="ORANGE"/>
    <property type="match status" value="1"/>
</dbReference>
<feature type="compositionally biased region" description="Polar residues" evidence="13">
    <location>
        <begin position="261"/>
        <end position="271"/>
    </location>
</feature>
<keyword evidence="17" id="KW-1185">Reference proteome</keyword>
<keyword evidence="6" id="KW-0804">Transcription</keyword>
<dbReference type="Gene3D" id="6.10.250.980">
    <property type="match status" value="1"/>
</dbReference>
<evidence type="ECO:0000256" key="11">
    <source>
        <dbReference type="ARBA" id="ARBA00081410"/>
    </source>
</evidence>
<dbReference type="SMART" id="SM00511">
    <property type="entry name" value="ORANGE"/>
    <property type="match status" value="1"/>
</dbReference>
<feature type="region of interest" description="Disordered" evidence="13">
    <location>
        <begin position="1"/>
        <end position="60"/>
    </location>
</feature>
<evidence type="ECO:0000256" key="8">
    <source>
        <dbReference type="ARBA" id="ARBA00055708"/>
    </source>
</evidence>
<evidence type="ECO:0000256" key="9">
    <source>
        <dbReference type="ARBA" id="ARBA00064255"/>
    </source>
</evidence>
<reference evidence="16" key="1">
    <citation type="submission" date="2025-08" db="UniProtKB">
        <authorList>
            <consortium name="Ensembl"/>
        </authorList>
    </citation>
    <scope>IDENTIFICATION</scope>
</reference>
<dbReference type="GO" id="GO:0006355">
    <property type="term" value="P:regulation of DNA-templated transcription"/>
    <property type="evidence" value="ECO:0007669"/>
    <property type="project" value="InterPro"/>
</dbReference>
<evidence type="ECO:0000256" key="5">
    <source>
        <dbReference type="ARBA" id="ARBA00023015"/>
    </source>
</evidence>
<dbReference type="InterPro" id="IPR003650">
    <property type="entry name" value="Orange_dom"/>
</dbReference>
<keyword evidence="2" id="KW-0217">Developmental protein</keyword>
<dbReference type="Proteomes" id="UP000694393">
    <property type="component" value="Unplaced"/>
</dbReference>
<dbReference type="SMART" id="SM00353">
    <property type="entry name" value="HLH"/>
    <property type="match status" value="1"/>
</dbReference>
<dbReference type="Pfam" id="PF07527">
    <property type="entry name" value="Hairy_orange"/>
    <property type="match status" value="1"/>
</dbReference>
<dbReference type="Pfam" id="PF00010">
    <property type="entry name" value="HLH"/>
    <property type="match status" value="1"/>
</dbReference>
<accession>A0A8C8RHV7</accession>
<evidence type="ECO:0000256" key="10">
    <source>
        <dbReference type="ARBA" id="ARBA00073426"/>
    </source>
</evidence>
<dbReference type="InterPro" id="IPR011598">
    <property type="entry name" value="bHLH_dom"/>
</dbReference>
<keyword evidence="4" id="KW-0221">Differentiation</keyword>
<evidence type="ECO:0000256" key="12">
    <source>
        <dbReference type="SAM" id="Coils"/>
    </source>
</evidence>